<dbReference type="AlphaFoldDB" id="A0AAV8ZLS6"/>
<accession>A0AAV8ZLS6</accession>
<dbReference type="PANTHER" id="PTHR10773:SF19">
    <property type="match status" value="1"/>
</dbReference>
<dbReference type="PANTHER" id="PTHR10773">
    <property type="entry name" value="DNA-DIRECTED RNA POLYMERASES I, II, AND III SUBUNIT RPABC2"/>
    <property type="match status" value="1"/>
</dbReference>
<name>A0AAV8ZLS6_9CUCU</name>
<protein>
    <submittedName>
        <fullName evidence="1">Uncharacterized protein</fullName>
    </submittedName>
</protein>
<evidence type="ECO:0000313" key="2">
    <source>
        <dbReference type="Proteomes" id="UP001162156"/>
    </source>
</evidence>
<comment type="caution">
    <text evidence="1">The sequence shown here is derived from an EMBL/GenBank/DDBJ whole genome shotgun (WGS) entry which is preliminary data.</text>
</comment>
<dbReference type="EMBL" id="JANEYF010001018">
    <property type="protein sequence ID" value="KAJ8966377.1"/>
    <property type="molecule type" value="Genomic_DNA"/>
</dbReference>
<reference evidence="1" key="1">
    <citation type="journal article" date="2023" name="Insect Mol. Biol.">
        <title>Genome sequencing provides insights into the evolution of gene families encoding plant cell wall-degrading enzymes in longhorned beetles.</title>
        <authorList>
            <person name="Shin N.R."/>
            <person name="Okamura Y."/>
            <person name="Kirsch R."/>
            <person name="Pauchet Y."/>
        </authorList>
    </citation>
    <scope>NUCLEOTIDE SEQUENCE</scope>
    <source>
        <strain evidence="1">RBIC_L_NR</strain>
    </source>
</reference>
<proteinExistence type="predicted"/>
<organism evidence="1 2">
    <name type="scientific">Rhamnusium bicolor</name>
    <dbReference type="NCBI Taxonomy" id="1586634"/>
    <lineage>
        <taxon>Eukaryota</taxon>
        <taxon>Metazoa</taxon>
        <taxon>Ecdysozoa</taxon>
        <taxon>Arthropoda</taxon>
        <taxon>Hexapoda</taxon>
        <taxon>Insecta</taxon>
        <taxon>Pterygota</taxon>
        <taxon>Neoptera</taxon>
        <taxon>Endopterygota</taxon>
        <taxon>Coleoptera</taxon>
        <taxon>Polyphaga</taxon>
        <taxon>Cucujiformia</taxon>
        <taxon>Chrysomeloidea</taxon>
        <taxon>Cerambycidae</taxon>
        <taxon>Lepturinae</taxon>
        <taxon>Rhagiini</taxon>
        <taxon>Rhamnusium</taxon>
    </lineage>
</organism>
<dbReference type="Proteomes" id="UP001162156">
    <property type="component" value="Unassembled WGS sequence"/>
</dbReference>
<evidence type="ECO:0000313" key="1">
    <source>
        <dbReference type="EMBL" id="KAJ8966377.1"/>
    </source>
</evidence>
<sequence>MFMAILGIHSKIIRTVQEKQGTLTKGILQAEMRGKHNKHASISDDIKNAVRNHINSILRIESHYCRSETKKEYIDGSKTISELYRDYKTSCEKQNIPYSNYLMYYTIFNNEFNIAFFIPKKDQCELCLAFKNASPGEKIELQEKHDTHLKEKELSRKEKEKDKTSNSVVAVYDLQAVLPCPTGDATSLYYVSKLNVFNFTVYQLQNNEVGCYVWHEGQGQRGANEIASRVWHYLVNLNAKAHNEEKIIDVIFYSDNCTGQNKNKFIFALYTFAVSTLENIHSITHRYFITGHTQNEGISAHSTAWCDCDVSERYVDSCLMPHCLQSVIPLLCGVLLWLHEVFLRAGT</sequence>
<keyword evidence="2" id="KW-1185">Reference proteome</keyword>
<gene>
    <name evidence="1" type="ORF">NQ314_003553</name>
</gene>